<dbReference type="InterPro" id="IPR052155">
    <property type="entry name" value="Biofilm_reg_signaling"/>
</dbReference>
<dbReference type="SMART" id="SM00267">
    <property type="entry name" value="GGDEF"/>
    <property type="match status" value="1"/>
</dbReference>
<dbReference type="Gene3D" id="3.30.450.20">
    <property type="entry name" value="PAS domain"/>
    <property type="match status" value="2"/>
</dbReference>
<protein>
    <submittedName>
        <fullName evidence="3">Sensor domain-containing diguanylate cyclase</fullName>
    </submittedName>
</protein>
<dbReference type="NCBIfam" id="TIGR00254">
    <property type="entry name" value="GGDEF"/>
    <property type="match status" value="1"/>
</dbReference>
<dbReference type="NCBIfam" id="TIGR00229">
    <property type="entry name" value="sensory_box"/>
    <property type="match status" value="1"/>
</dbReference>
<dbReference type="Pfam" id="PF00990">
    <property type="entry name" value="GGDEF"/>
    <property type="match status" value="1"/>
</dbReference>
<dbReference type="PANTHER" id="PTHR44757">
    <property type="entry name" value="DIGUANYLATE CYCLASE DGCP"/>
    <property type="match status" value="1"/>
</dbReference>
<dbReference type="CDD" id="cd01949">
    <property type="entry name" value="GGDEF"/>
    <property type="match status" value="1"/>
</dbReference>
<dbReference type="SUPFAM" id="SSF55785">
    <property type="entry name" value="PYP-like sensor domain (PAS domain)"/>
    <property type="match status" value="1"/>
</dbReference>
<evidence type="ECO:0000256" key="1">
    <source>
        <dbReference type="SAM" id="Phobius"/>
    </source>
</evidence>
<dbReference type="CDD" id="cd00130">
    <property type="entry name" value="PAS"/>
    <property type="match status" value="1"/>
</dbReference>
<organism evidence="3 4">
    <name type="scientific">Clostridium symbiosum</name>
    <name type="common">Bacteroides symbiosus</name>
    <dbReference type="NCBI Taxonomy" id="1512"/>
    <lineage>
        <taxon>Bacteria</taxon>
        <taxon>Bacillati</taxon>
        <taxon>Bacillota</taxon>
        <taxon>Clostridia</taxon>
        <taxon>Lachnospirales</taxon>
        <taxon>Lachnospiraceae</taxon>
        <taxon>Otoolea</taxon>
    </lineage>
</organism>
<dbReference type="AlphaFoldDB" id="A0AAW5F2U2"/>
<dbReference type="Gene3D" id="3.30.70.270">
    <property type="match status" value="1"/>
</dbReference>
<dbReference type="InterPro" id="IPR013655">
    <property type="entry name" value="PAS_fold_3"/>
</dbReference>
<dbReference type="PROSITE" id="PS50887">
    <property type="entry name" value="GGDEF"/>
    <property type="match status" value="1"/>
</dbReference>
<evidence type="ECO:0000313" key="4">
    <source>
        <dbReference type="Proteomes" id="UP001203136"/>
    </source>
</evidence>
<keyword evidence="1" id="KW-1133">Transmembrane helix</keyword>
<keyword evidence="1" id="KW-0472">Membrane</keyword>
<reference evidence="3" key="1">
    <citation type="journal article" date="2022" name="Cell Host Microbe">
        <title>Colonization of the live biotherapeutic product VE303 and modulation of the microbiota and metabolites in healthy volunteers.</title>
        <authorList>
            <person name="Dsouza M."/>
            <person name="Menon R."/>
            <person name="Crossette E."/>
            <person name="Bhattarai S.K."/>
            <person name="Schneider J."/>
            <person name="Kim Y.G."/>
            <person name="Reddy S."/>
            <person name="Caballero S."/>
            <person name="Felix C."/>
            <person name="Cornacchione L."/>
            <person name="Hendrickson J."/>
            <person name="Watson A.R."/>
            <person name="Minot S.S."/>
            <person name="Greenfield N."/>
            <person name="Schopf L."/>
            <person name="Szabady R."/>
            <person name="Patarroyo J."/>
            <person name="Smith W."/>
            <person name="Harrison P."/>
            <person name="Kuijper E.J."/>
            <person name="Kelly C.P."/>
            <person name="Olle B."/>
            <person name="Bobilev D."/>
            <person name="Silber J.L."/>
            <person name="Bucci V."/>
            <person name="Roberts B."/>
            <person name="Faith J."/>
            <person name="Norman J.M."/>
        </authorList>
    </citation>
    <scope>NUCLEOTIDE SEQUENCE</scope>
    <source>
        <strain evidence="3">VE303-04</strain>
    </source>
</reference>
<evidence type="ECO:0000259" key="2">
    <source>
        <dbReference type="PROSITE" id="PS50887"/>
    </source>
</evidence>
<dbReference type="SUPFAM" id="SSF55073">
    <property type="entry name" value="Nucleotide cyclase"/>
    <property type="match status" value="1"/>
</dbReference>
<accession>A0AAW5F2U2</accession>
<feature type="domain" description="GGDEF" evidence="2">
    <location>
        <begin position="474"/>
        <end position="605"/>
    </location>
</feature>
<feature type="transmembrane region" description="Helical" evidence="1">
    <location>
        <begin position="291"/>
        <end position="312"/>
    </location>
</feature>
<proteinExistence type="predicted"/>
<dbReference type="InterPro" id="IPR029787">
    <property type="entry name" value="Nucleotide_cyclase"/>
</dbReference>
<feature type="transmembrane region" description="Helical" evidence="1">
    <location>
        <begin position="12"/>
        <end position="35"/>
    </location>
</feature>
<dbReference type="FunFam" id="3.30.70.270:FF:000001">
    <property type="entry name" value="Diguanylate cyclase domain protein"/>
    <property type="match status" value="1"/>
</dbReference>
<gene>
    <name evidence="3" type="ORF">K5I21_08520</name>
</gene>
<dbReference type="EMBL" id="JAINVB010000001">
    <property type="protein sequence ID" value="MCK0085905.1"/>
    <property type="molecule type" value="Genomic_DNA"/>
</dbReference>
<keyword evidence="1" id="KW-0812">Transmembrane</keyword>
<comment type="caution">
    <text evidence="3">The sequence shown here is derived from an EMBL/GenBank/DDBJ whole genome shotgun (WGS) entry which is preliminary data.</text>
</comment>
<dbReference type="InterPro" id="IPR043128">
    <property type="entry name" value="Rev_trsase/Diguanyl_cyclase"/>
</dbReference>
<name>A0AAW5F2U2_CLOSY</name>
<sequence length="611" mass="68670">MEEKVKYGRYKTAFYMFAVTAFCVLIYSIFINYGAKINERFIQIEKETLNEYGEAQSVKISEDLADMTWRIKSVAKFAAASEFDPESEAFNQYLSTVNGDNDFPVSYIPAWKWEKRAEEADLKPEEREFCEQLLAGNSAVSELVYSEVRGGYYFYLGEPVVRQGETIGVIRCAVKAEKLMKQLERYSAMRGDMVSCIADAKGKILYCTDEDQWIGRNICDILSNAQENTDGIESFIEAVKNNTSITLTVEVRPDSAFLTNIPMGLKGWNLMSFSNGNMMKNVSAELLDDTIVMGMSLVGLTFLAGLFVYILILESGRRIKLEQERYAALSNFSDTILFEYNYKTDVLQLTQNATNLLGIARSSIGNFRNFSGGLIHPDDAGDALEAIAAVRRDCRRNVVEMRLLGRDGGWIWCECKMQPINGNKDIVIGKVIDISGRKAKEMNLLSLSCTDALTGLMNREAFVGRVDTLIEEKNKGFFFMIDVDNFKMVNDTKGHEAGDGCLARIGELLRQSFRDYDPVARIGGDEFAAFMSDTSDIENAQKKAELILSKLKHSQGEGEMEMSVSIGIAACPDDGQSYQELYRNADHAMYLAKREGKNRFICTKRAVEDEI</sequence>
<dbReference type="RefSeq" id="WP_247213190.1">
    <property type="nucleotide sequence ID" value="NZ_JAINVB010000001.1"/>
</dbReference>
<dbReference type="InterPro" id="IPR000160">
    <property type="entry name" value="GGDEF_dom"/>
</dbReference>
<evidence type="ECO:0000313" key="3">
    <source>
        <dbReference type="EMBL" id="MCK0085905.1"/>
    </source>
</evidence>
<dbReference type="InterPro" id="IPR035965">
    <property type="entry name" value="PAS-like_dom_sf"/>
</dbReference>
<dbReference type="PANTHER" id="PTHR44757:SF2">
    <property type="entry name" value="BIOFILM ARCHITECTURE MAINTENANCE PROTEIN MBAA"/>
    <property type="match status" value="1"/>
</dbReference>
<dbReference type="Proteomes" id="UP001203136">
    <property type="component" value="Unassembled WGS sequence"/>
</dbReference>
<dbReference type="InterPro" id="IPR000014">
    <property type="entry name" value="PAS"/>
</dbReference>
<dbReference type="Pfam" id="PF08447">
    <property type="entry name" value="PAS_3"/>
    <property type="match status" value="1"/>
</dbReference>